<feature type="binding site" evidence="7">
    <location>
        <position position="13"/>
    </location>
    <ligand>
        <name>[4Fe-4S] cluster</name>
        <dbReference type="ChEBI" id="CHEBI:49883"/>
        <label>1</label>
    </ligand>
</feature>
<dbReference type="InterPro" id="IPR017900">
    <property type="entry name" value="4Fe4S_Fe_S_CS"/>
</dbReference>
<dbReference type="Pfam" id="PF13247">
    <property type="entry name" value="Fer4_11"/>
    <property type="match status" value="1"/>
</dbReference>
<comment type="caution">
    <text evidence="9">The sequence shown here is derived from an EMBL/GenBank/DDBJ whole genome shotgun (WGS) entry which is preliminary data.</text>
</comment>
<reference evidence="9 10" key="1">
    <citation type="submission" date="2020-04" db="EMBL/GenBank/DDBJ databases">
        <authorList>
            <person name="Hitch T.C.A."/>
            <person name="Wylensek D."/>
            <person name="Clavel T."/>
        </authorList>
    </citation>
    <scope>NUCLEOTIDE SEQUENCE [LARGE SCALE GENOMIC DNA]</scope>
    <source>
        <strain evidence="9 10">PG-130-P53-12</strain>
    </source>
</reference>
<feature type="binding site" evidence="7">
    <location>
        <position position="82"/>
    </location>
    <ligand>
        <name>[4Fe-4S] cluster</name>
        <dbReference type="ChEBI" id="CHEBI:49883"/>
        <label>4</label>
    </ligand>
</feature>
<evidence type="ECO:0000256" key="7">
    <source>
        <dbReference type="PIRSR" id="PIRSR036298-50"/>
    </source>
</evidence>
<feature type="binding site" evidence="7">
    <location>
        <position position="135"/>
    </location>
    <ligand>
        <name>[4Fe-4S] cluster</name>
        <dbReference type="ChEBI" id="CHEBI:49883"/>
        <label>2</label>
    </ligand>
</feature>
<dbReference type="GO" id="GO:0030313">
    <property type="term" value="C:cell envelope"/>
    <property type="evidence" value="ECO:0007669"/>
    <property type="project" value="UniProtKB-SubCell"/>
</dbReference>
<evidence type="ECO:0000259" key="8">
    <source>
        <dbReference type="PROSITE" id="PS51379"/>
    </source>
</evidence>
<gene>
    <name evidence="9" type="ORF">HF878_08715</name>
</gene>
<dbReference type="SUPFAM" id="SSF54862">
    <property type="entry name" value="4Fe-4S ferredoxins"/>
    <property type="match status" value="1"/>
</dbReference>
<keyword evidence="3 7" id="KW-0479">Metal-binding</keyword>
<dbReference type="PROSITE" id="PS00198">
    <property type="entry name" value="4FE4S_FER_1"/>
    <property type="match status" value="1"/>
</dbReference>
<feature type="binding site" evidence="7">
    <location>
        <position position="147"/>
    </location>
    <ligand>
        <name>[4Fe-4S] cluster</name>
        <dbReference type="ChEBI" id="CHEBI:49883"/>
        <label>2</label>
    </ligand>
</feature>
<keyword evidence="6 7" id="KW-0411">Iron-sulfur</keyword>
<feature type="binding site" evidence="7">
    <location>
        <position position="73"/>
    </location>
    <ligand>
        <name>[4Fe-4S] cluster</name>
        <dbReference type="ChEBI" id="CHEBI:49883"/>
        <label>3</label>
    </ligand>
</feature>
<dbReference type="GO" id="GO:0045333">
    <property type="term" value="P:cellular respiration"/>
    <property type="evidence" value="ECO:0007669"/>
    <property type="project" value="InterPro"/>
</dbReference>
<keyword evidence="5 7" id="KW-0408">Iron</keyword>
<organism evidence="9 10">
    <name type="scientific">Selenomonas bovis</name>
    <dbReference type="NCBI Taxonomy" id="416586"/>
    <lineage>
        <taxon>Bacteria</taxon>
        <taxon>Bacillati</taxon>
        <taxon>Bacillota</taxon>
        <taxon>Negativicutes</taxon>
        <taxon>Selenomonadales</taxon>
        <taxon>Selenomonadaceae</taxon>
        <taxon>Selenomonas</taxon>
    </lineage>
</organism>
<keyword evidence="2 7" id="KW-0004">4Fe-4S</keyword>
<evidence type="ECO:0000256" key="4">
    <source>
        <dbReference type="ARBA" id="ARBA00022737"/>
    </source>
</evidence>
<feature type="binding site" evidence="7">
    <location>
        <position position="70"/>
    </location>
    <ligand>
        <name>[4Fe-4S] cluster</name>
        <dbReference type="ChEBI" id="CHEBI:49883"/>
        <label>3</label>
    </ligand>
</feature>
<dbReference type="Gene3D" id="3.30.70.20">
    <property type="match status" value="2"/>
</dbReference>
<dbReference type="AlphaFoldDB" id="A0A848B6G1"/>
<dbReference type="GO" id="GO:0051539">
    <property type="term" value="F:4 iron, 4 sulfur cluster binding"/>
    <property type="evidence" value="ECO:0007669"/>
    <property type="project" value="UniProtKB-KW"/>
</dbReference>
<sequence>MAVLVDLTKCIGCESCSVACKLWNKLPYGRKKSRPQKEKDLNDDNWTVIQEKHVEAENGKAYTRFVKKQCLHCLEPSCASACFSKALRVDPDTHAVVYVPELCVGCRYCMIACPFEIPRYQWDEPLPLVTKCEFCVSRLKDGDAPACVSACPTGALIYGDREALLARAHEIIANDPRYVDYVYGEKELGGTQWLYLSDQPFEKLGFKMGLEEIPPSTYTHAYLSKVPFLAAAWGLFLAGLSLYHHRREKNAKQTPEEKEEGDGRI</sequence>
<evidence type="ECO:0000256" key="2">
    <source>
        <dbReference type="ARBA" id="ARBA00022485"/>
    </source>
</evidence>
<feature type="binding site" evidence="7">
    <location>
        <position position="20"/>
    </location>
    <ligand>
        <name>[4Fe-4S] cluster</name>
        <dbReference type="ChEBI" id="CHEBI:49883"/>
        <label>2</label>
    </ligand>
</feature>
<evidence type="ECO:0000256" key="1">
    <source>
        <dbReference type="ARBA" id="ARBA00004196"/>
    </source>
</evidence>
<dbReference type="CDD" id="cd10561">
    <property type="entry name" value="HybA_like"/>
    <property type="match status" value="1"/>
</dbReference>
<dbReference type="RefSeq" id="WP_170077840.1">
    <property type="nucleotide sequence ID" value="NZ_DBGAXS010000129.1"/>
</dbReference>
<dbReference type="InterPro" id="IPR017896">
    <property type="entry name" value="4Fe4S_Fe-S-bd"/>
</dbReference>
<keyword evidence="10" id="KW-1185">Reference proteome</keyword>
<evidence type="ECO:0000256" key="6">
    <source>
        <dbReference type="ARBA" id="ARBA00023014"/>
    </source>
</evidence>
<feature type="binding site" evidence="7">
    <location>
        <position position="16"/>
    </location>
    <ligand>
        <name>[4Fe-4S] cluster</name>
        <dbReference type="ChEBI" id="CHEBI:49883"/>
        <label>1</label>
    </ligand>
</feature>
<dbReference type="GO" id="GO:0015944">
    <property type="term" value="P:formate oxidation"/>
    <property type="evidence" value="ECO:0007669"/>
    <property type="project" value="InterPro"/>
</dbReference>
<feature type="binding site" evidence="7">
    <location>
        <position position="103"/>
    </location>
    <ligand>
        <name>[4Fe-4S] cluster</name>
        <dbReference type="ChEBI" id="CHEBI:49883"/>
        <label>4</label>
    </ligand>
</feature>
<feature type="binding site" evidence="7">
    <location>
        <position position="113"/>
    </location>
    <ligand>
        <name>[4Fe-4S] cluster</name>
        <dbReference type="ChEBI" id="CHEBI:49883"/>
        <label>3</label>
    </ligand>
</feature>
<keyword evidence="4" id="KW-0677">Repeat</keyword>
<evidence type="ECO:0000313" key="10">
    <source>
        <dbReference type="Proteomes" id="UP000543804"/>
    </source>
</evidence>
<feature type="binding site" evidence="7">
    <location>
        <position position="151"/>
    </location>
    <ligand>
        <name>[4Fe-4S] cluster</name>
        <dbReference type="ChEBI" id="CHEBI:49883"/>
        <label>1</label>
    </ligand>
</feature>
<feature type="binding site" evidence="7">
    <location>
        <position position="10"/>
    </location>
    <ligand>
        <name>[4Fe-4S] cluster</name>
        <dbReference type="ChEBI" id="CHEBI:49883"/>
        <label>1</label>
    </ligand>
</feature>
<evidence type="ECO:0000256" key="3">
    <source>
        <dbReference type="ARBA" id="ARBA00022723"/>
    </source>
</evidence>
<dbReference type="GO" id="GO:0046872">
    <property type="term" value="F:metal ion binding"/>
    <property type="evidence" value="ECO:0007669"/>
    <property type="project" value="UniProtKB-KW"/>
</dbReference>
<dbReference type="PANTHER" id="PTHR43545:SF4">
    <property type="entry name" value="IRON-SULFUR PROTEIN"/>
    <property type="match status" value="1"/>
</dbReference>
<feature type="binding site" evidence="7">
    <location>
        <position position="78"/>
    </location>
    <ligand>
        <name>[4Fe-4S] cluster</name>
        <dbReference type="ChEBI" id="CHEBI:49883"/>
        <label>3</label>
    </ligand>
</feature>
<dbReference type="PANTHER" id="PTHR43545">
    <property type="entry name" value="FORMATE DEHYDROGENASE, NITRATE-INDUCIBLE, IRON-SULFUR SUBUNIT"/>
    <property type="match status" value="1"/>
</dbReference>
<feature type="binding site" evidence="7">
    <location>
        <position position="109"/>
    </location>
    <ligand>
        <name>[4Fe-4S] cluster</name>
        <dbReference type="ChEBI" id="CHEBI:49883"/>
        <label>4</label>
    </ligand>
</feature>
<evidence type="ECO:0000256" key="5">
    <source>
        <dbReference type="ARBA" id="ARBA00023004"/>
    </source>
</evidence>
<dbReference type="EMBL" id="JABAFA010000036">
    <property type="protein sequence ID" value="NMD99543.1"/>
    <property type="molecule type" value="Genomic_DNA"/>
</dbReference>
<feature type="binding site" evidence="7">
    <location>
        <position position="106"/>
    </location>
    <ligand>
        <name>[4Fe-4S] cluster</name>
        <dbReference type="ChEBI" id="CHEBI:49883"/>
        <label>4</label>
    </ligand>
</feature>
<comment type="subcellular location">
    <subcellularLocation>
        <location evidence="1">Cell envelope</location>
    </subcellularLocation>
</comment>
<feature type="domain" description="4Fe-4S ferredoxin-type" evidence="8">
    <location>
        <begin position="1"/>
        <end position="31"/>
    </location>
</feature>
<feature type="binding site" evidence="7">
    <location>
        <position position="132"/>
    </location>
    <ligand>
        <name>[4Fe-4S] cluster</name>
        <dbReference type="ChEBI" id="CHEBI:49883"/>
        <label>2</label>
    </ligand>
</feature>
<feature type="domain" description="4Fe-4S ferredoxin-type" evidence="8">
    <location>
        <begin position="94"/>
        <end position="123"/>
    </location>
</feature>
<accession>A0A848B6G1</accession>
<dbReference type="InterPro" id="IPR014603">
    <property type="entry name" value="Formate_DH_Fe-S_su"/>
</dbReference>
<dbReference type="Proteomes" id="UP000543804">
    <property type="component" value="Unassembled WGS sequence"/>
</dbReference>
<evidence type="ECO:0000313" key="9">
    <source>
        <dbReference type="EMBL" id="NMD99543.1"/>
    </source>
</evidence>
<dbReference type="InterPro" id="IPR051555">
    <property type="entry name" value="FDH_Electron_Transfer_Unit"/>
</dbReference>
<dbReference type="PIRSF" id="PIRSF036298">
    <property type="entry name" value="FDH_4Fe4S"/>
    <property type="match status" value="1"/>
</dbReference>
<comment type="cofactor">
    <cofactor evidence="7">
        <name>[4Fe-4S] cluster</name>
        <dbReference type="ChEBI" id="CHEBI:49883"/>
    </cofactor>
    <text evidence="7">Binds 4 [4Fe-4S] clusters per subunit.</text>
</comment>
<protein>
    <submittedName>
        <fullName evidence="9">4Fe-4S dicluster domain-containing protein</fullName>
    </submittedName>
</protein>
<proteinExistence type="predicted"/>
<name>A0A848B6G1_9FIRM</name>
<dbReference type="PROSITE" id="PS51379">
    <property type="entry name" value="4FE4S_FER_2"/>
    <property type="match status" value="2"/>
</dbReference>